<dbReference type="Pfam" id="PF20001">
    <property type="entry name" value="DUF6428"/>
    <property type="match status" value="1"/>
</dbReference>
<proteinExistence type="predicted"/>
<accession>A0AA94JN33</accession>
<organism evidence="1">
    <name type="scientific">Flavobacterium columnare</name>
    <dbReference type="NCBI Taxonomy" id="996"/>
    <lineage>
        <taxon>Bacteria</taxon>
        <taxon>Pseudomonadati</taxon>
        <taxon>Bacteroidota</taxon>
        <taxon>Flavobacteriia</taxon>
        <taxon>Flavobacteriales</taxon>
        <taxon>Flavobacteriaceae</taxon>
        <taxon>Flavobacterium</taxon>
    </lineage>
</organism>
<evidence type="ECO:0000313" key="1">
    <source>
        <dbReference type="EMBL" id="RVU87927.1"/>
    </source>
</evidence>
<name>A0AA94JN33_9FLAO</name>
<protein>
    <submittedName>
        <fullName evidence="1">Uncharacterized protein</fullName>
    </submittedName>
</protein>
<reference evidence="1" key="1">
    <citation type="submission" date="2018-12" db="EMBL/GenBank/DDBJ databases">
        <title>Draft genome sequence of Flaovobacterium columnare BGFS27 isolated from channel catfish in Alabama.</title>
        <authorList>
            <person name="Cai W."/>
            <person name="Arias C."/>
        </authorList>
    </citation>
    <scope>NUCLEOTIDE SEQUENCE [LARGE SCALE GENOMIC DNA]</scope>
    <source>
        <strain evidence="1">BGFS27</strain>
    </source>
</reference>
<dbReference type="AlphaFoldDB" id="A0AA94JN33"/>
<comment type="caution">
    <text evidence="1">The sequence shown here is derived from an EMBL/GenBank/DDBJ whole genome shotgun (WGS) entry which is preliminary data.</text>
</comment>
<dbReference type="RefSeq" id="WP_088419017.1">
    <property type="nucleotide sequence ID" value="NZ_RWGX02000016.1"/>
</dbReference>
<dbReference type="InterPro" id="IPR045534">
    <property type="entry name" value="DUF6428"/>
</dbReference>
<dbReference type="EMBL" id="RWGX01000004">
    <property type="protein sequence ID" value="RVU87927.1"/>
    <property type="molecule type" value="Genomic_DNA"/>
</dbReference>
<gene>
    <name evidence="1" type="ORF">EJB19_06825</name>
</gene>
<sequence>MKLSEFKQHLSKLDSFDISFVDGTFIPKHFHITEMGVLNKKYTDCGNTFREENYFTFQLWHAEDTYHRLTSHKTIKIIEAIEKNIVCSDYEILVEYQDKNTIGKYRLDFQKEHFVLLPTQTTCLAQDNCGIPNEKIKKNLNKLVNSCIPNSGCC</sequence>